<dbReference type="AlphaFoldDB" id="A0AA88DS23"/>
<gene>
    <name evidence="1" type="ORF">TIFTF001_029706</name>
</gene>
<evidence type="ECO:0000313" key="2">
    <source>
        <dbReference type="Proteomes" id="UP001187192"/>
    </source>
</evidence>
<accession>A0AA88DS23</accession>
<proteinExistence type="predicted"/>
<dbReference type="EMBL" id="BTGU01000100">
    <property type="protein sequence ID" value="GMN60617.1"/>
    <property type="molecule type" value="Genomic_DNA"/>
</dbReference>
<protein>
    <submittedName>
        <fullName evidence="1">Uncharacterized protein</fullName>
    </submittedName>
</protein>
<organism evidence="1 2">
    <name type="scientific">Ficus carica</name>
    <name type="common">Common fig</name>
    <dbReference type="NCBI Taxonomy" id="3494"/>
    <lineage>
        <taxon>Eukaryota</taxon>
        <taxon>Viridiplantae</taxon>
        <taxon>Streptophyta</taxon>
        <taxon>Embryophyta</taxon>
        <taxon>Tracheophyta</taxon>
        <taxon>Spermatophyta</taxon>
        <taxon>Magnoliopsida</taxon>
        <taxon>eudicotyledons</taxon>
        <taxon>Gunneridae</taxon>
        <taxon>Pentapetalae</taxon>
        <taxon>rosids</taxon>
        <taxon>fabids</taxon>
        <taxon>Rosales</taxon>
        <taxon>Moraceae</taxon>
        <taxon>Ficeae</taxon>
        <taxon>Ficus</taxon>
    </lineage>
</organism>
<keyword evidence="2" id="KW-1185">Reference proteome</keyword>
<name>A0AA88DS23_FICCA</name>
<dbReference type="Proteomes" id="UP001187192">
    <property type="component" value="Unassembled WGS sequence"/>
</dbReference>
<comment type="caution">
    <text evidence="1">The sequence shown here is derived from an EMBL/GenBank/DDBJ whole genome shotgun (WGS) entry which is preliminary data.</text>
</comment>
<reference evidence="1" key="1">
    <citation type="submission" date="2023-07" db="EMBL/GenBank/DDBJ databases">
        <title>draft genome sequence of fig (Ficus carica).</title>
        <authorList>
            <person name="Takahashi T."/>
            <person name="Nishimura K."/>
        </authorList>
    </citation>
    <scope>NUCLEOTIDE SEQUENCE</scope>
</reference>
<sequence>MSFIKFDDDLLADDDFYGFIKFDDDLLADDDFYGFFLYYFCCDSTPGSRKWVGAWLDVGVELLVVVELSAGGRAVVSQVREGEPPEVSVELVDGSIVGQWCCRPPLVRVDSGCANGSP</sequence>
<evidence type="ECO:0000313" key="1">
    <source>
        <dbReference type="EMBL" id="GMN60617.1"/>
    </source>
</evidence>